<dbReference type="Proteomes" id="UP000034172">
    <property type="component" value="Unassembled WGS sequence"/>
</dbReference>
<reference evidence="9 10" key="1">
    <citation type="journal article" date="2015" name="Nature">
        <title>rRNA introns, odd ribosomes, and small enigmatic genomes across a large radiation of phyla.</title>
        <authorList>
            <person name="Brown C.T."/>
            <person name="Hug L.A."/>
            <person name="Thomas B.C."/>
            <person name="Sharon I."/>
            <person name="Castelle C.J."/>
            <person name="Singh A."/>
            <person name="Wilkins M.J."/>
            <person name="Williams K.H."/>
            <person name="Banfield J.F."/>
        </authorList>
    </citation>
    <scope>NUCLEOTIDE SEQUENCE [LARGE SCALE GENOMIC DNA]</scope>
</reference>
<dbReference type="InterPro" id="IPR005144">
    <property type="entry name" value="ATP-cone_dom"/>
</dbReference>
<evidence type="ECO:0000256" key="7">
    <source>
        <dbReference type="PROSITE-ProRule" id="PRU00492"/>
    </source>
</evidence>
<evidence type="ECO:0000256" key="5">
    <source>
        <dbReference type="ARBA" id="ARBA00023002"/>
    </source>
</evidence>
<dbReference type="STRING" id="1618392.UW41_C0001G0006"/>
<evidence type="ECO:0000259" key="8">
    <source>
        <dbReference type="PROSITE" id="PS51161"/>
    </source>
</evidence>
<evidence type="ECO:0000313" key="10">
    <source>
        <dbReference type="Proteomes" id="UP000034172"/>
    </source>
</evidence>
<comment type="cofactor">
    <cofactor evidence="1">
        <name>adenosylcob(III)alamin</name>
        <dbReference type="ChEBI" id="CHEBI:18408"/>
    </cofactor>
</comment>
<evidence type="ECO:0000313" key="9">
    <source>
        <dbReference type="EMBL" id="KKT49860.1"/>
    </source>
</evidence>
<keyword evidence="2" id="KW-0846">Cobalamin</keyword>
<evidence type="ECO:0000256" key="1">
    <source>
        <dbReference type="ARBA" id="ARBA00001922"/>
    </source>
</evidence>
<dbReference type="EMBL" id="LCIE01000001">
    <property type="protein sequence ID" value="KKT49860.1"/>
    <property type="molecule type" value="Genomic_DNA"/>
</dbReference>
<protein>
    <submittedName>
        <fullName evidence="9">Ribonucleoside-triphosphate reductase</fullName>
    </submittedName>
</protein>
<dbReference type="AlphaFoldDB" id="A0A0G1HSE7"/>
<gene>
    <name evidence="9" type="ORF">UW41_C0001G0006</name>
</gene>
<dbReference type="InterPro" id="IPR050862">
    <property type="entry name" value="RdRp_reductase_class-2"/>
</dbReference>
<evidence type="ECO:0000256" key="3">
    <source>
        <dbReference type="ARBA" id="ARBA00022741"/>
    </source>
</evidence>
<comment type="caution">
    <text evidence="9">The sequence shown here is derived from an EMBL/GenBank/DDBJ whole genome shotgun (WGS) entry which is preliminary data.</text>
</comment>
<dbReference type="PATRIC" id="fig|1618392.3.peg.6"/>
<evidence type="ECO:0000256" key="2">
    <source>
        <dbReference type="ARBA" id="ARBA00022628"/>
    </source>
</evidence>
<dbReference type="Pfam" id="PF03477">
    <property type="entry name" value="ATP-cone"/>
    <property type="match status" value="1"/>
</dbReference>
<feature type="domain" description="ATP-cone" evidence="8">
    <location>
        <begin position="21"/>
        <end position="111"/>
    </location>
</feature>
<dbReference type="GO" id="GO:0005524">
    <property type="term" value="F:ATP binding"/>
    <property type="evidence" value="ECO:0007669"/>
    <property type="project" value="UniProtKB-UniRule"/>
</dbReference>
<evidence type="ECO:0000256" key="4">
    <source>
        <dbReference type="ARBA" id="ARBA00022840"/>
    </source>
</evidence>
<dbReference type="Gene3D" id="3.90.1390.10">
    <property type="entry name" value="b-12 dependent (class ii) ribonucleotide reductase, chain A, domain 3"/>
    <property type="match status" value="1"/>
</dbReference>
<keyword evidence="3 7" id="KW-0547">Nucleotide-binding</keyword>
<dbReference type="PANTHER" id="PTHR43371:SF1">
    <property type="entry name" value="RIBONUCLEOSIDE-DIPHOSPHATE REDUCTASE"/>
    <property type="match status" value="1"/>
</dbReference>
<keyword evidence="6" id="KW-0170">Cobalt</keyword>
<dbReference type="GO" id="GO:0031419">
    <property type="term" value="F:cobalamin binding"/>
    <property type="evidence" value="ECO:0007669"/>
    <property type="project" value="UniProtKB-KW"/>
</dbReference>
<sequence>MKTGQKNKDKIVEKIKIELPKTIVKRDGRVVPFEVQKIEKAITLCFDDLGSDPSTPVGELAQRVVNIIGAKYGKPTVEQVQDTVELVLQAAGEFEAAKNYIIYRVEHAKLRDSRPIPKEVAKAFSESDVYFENQIQKFQFFDKYSRFNYDLGRRETWKETVNRSVDFLHELSGGKLEPGVYKRIRNSILEMKATPSMRLLAMAGPAARRNNISIYNCSYQPVDSVDSFVEALIISMNGCGVGFSVENRYVENLPRVKRQDGLETKQMLIEDSTEGWAEALRTGLQTWFDGGDIKFDYSALRPAGAILRTKGGRSSGPEPLRRMMEFVRERIIARQGSFLRAIDAHDMMCEVGNAAVSGGMRRTAMISLFDFDDKEMWDSKSGDFERDNSQRWNANNSAVWPLSGLTQLEVTKQMLEIVKSGRGEPGIFNRQSALEMRPARRNPADFGTNPCGEIILRPFEFCNLSIAVARREDTYESLKEKVEVAAIIGTIQAMATNFPGLRPAWKKNCEEERLLGVDINGQMDSPVAQDSAVQNRLRQVAIETNRVMAEKLGINQAAAVTCVKPSGNSSQLFNCSSGIHARWAPYYIRNIRVSTHSSIHKVLKSEGVPMDPENGQALESANTWVIHFPVKSPDGAVTRKSFSAVAQCEYWLQNKINWTEHNPSVTITYHPDEVIDLIKWVWEHRNLIGGMSFLPAFDAAYSQMPYQEIEKEEYEKLKLVFPPIDFSKLFRFEEEDYTKAAQELACVAGCDIDPTEGKI</sequence>
<dbReference type="PROSITE" id="PS51161">
    <property type="entry name" value="ATP_CONE"/>
    <property type="match status" value="1"/>
</dbReference>
<name>A0A0G1HSE7_9BACT</name>
<dbReference type="GO" id="GO:0004748">
    <property type="term" value="F:ribonucleoside-diphosphate reductase activity, thioredoxin disulfide as acceptor"/>
    <property type="evidence" value="ECO:0007669"/>
    <property type="project" value="TreeGrafter"/>
</dbReference>
<organism evidence="9 10">
    <name type="scientific">Candidatus Collierbacteria bacterium GW2011_GWC2_44_18</name>
    <dbReference type="NCBI Taxonomy" id="1618392"/>
    <lineage>
        <taxon>Bacteria</taxon>
        <taxon>Candidatus Collieribacteriota</taxon>
    </lineage>
</organism>
<dbReference type="Gene3D" id="3.20.70.20">
    <property type="match status" value="2"/>
</dbReference>
<proteinExistence type="predicted"/>
<accession>A0A0G1HSE7</accession>
<dbReference type="SUPFAM" id="SSF51998">
    <property type="entry name" value="PFL-like glycyl radical enzymes"/>
    <property type="match status" value="1"/>
</dbReference>
<keyword evidence="4 7" id="KW-0067">ATP-binding</keyword>
<keyword evidence="5" id="KW-0560">Oxidoreductase</keyword>
<evidence type="ECO:0000256" key="6">
    <source>
        <dbReference type="ARBA" id="ARBA00023285"/>
    </source>
</evidence>
<dbReference type="PANTHER" id="PTHR43371">
    <property type="entry name" value="VITAMIN B12-DEPENDENT RIBONUCLEOTIDE REDUCTASE"/>
    <property type="match status" value="1"/>
</dbReference>